<feature type="domain" description="Hemerythrin-like" evidence="4">
    <location>
        <begin position="15"/>
        <end position="128"/>
    </location>
</feature>
<evidence type="ECO:0000259" key="4">
    <source>
        <dbReference type="Pfam" id="PF01814"/>
    </source>
</evidence>
<accession>A0A286GM89</accession>
<proteinExistence type="inferred from homology"/>
<evidence type="ECO:0000313" key="6">
    <source>
        <dbReference type="Proteomes" id="UP000219621"/>
    </source>
</evidence>
<keyword evidence="2" id="KW-0479">Metal-binding</keyword>
<dbReference type="GO" id="GO:0046872">
    <property type="term" value="F:metal ion binding"/>
    <property type="evidence" value="ECO:0007669"/>
    <property type="project" value="UniProtKB-KW"/>
</dbReference>
<dbReference type="InterPro" id="IPR035938">
    <property type="entry name" value="Hemerythrin-like_sf"/>
</dbReference>
<dbReference type="Proteomes" id="UP000219621">
    <property type="component" value="Unassembled WGS sequence"/>
</dbReference>
<reference evidence="5 6" key="1">
    <citation type="submission" date="2017-09" db="EMBL/GenBank/DDBJ databases">
        <authorList>
            <person name="Ehlers B."/>
            <person name="Leendertz F.H."/>
        </authorList>
    </citation>
    <scope>NUCLEOTIDE SEQUENCE [LARGE SCALE GENOMIC DNA]</scope>
    <source>
        <strain evidence="5 6">USBA 140</strain>
    </source>
</reference>
<dbReference type="Pfam" id="PF01814">
    <property type="entry name" value="Hemerythrin"/>
    <property type="match status" value="1"/>
</dbReference>
<dbReference type="InterPro" id="IPR012827">
    <property type="entry name" value="Hemerythrin_metal-bd"/>
</dbReference>
<sequence>MPDLLWTPDMSVGCDLLDADHRALLALVRRLDAAVRSHESFEVVASLLTVGVELTRAHVLREERVCRALDRPVEAAHEHAHAAFVAWSDGVRTEYATHRDLGRLRAVMPVIFDWWHQHVCDLDMIDKPFYEDNALRIGRLFGADVLAEPILAQAPLHWPPRPAPVFGLLCRESA</sequence>
<protein>
    <submittedName>
        <fullName evidence="5">Hemerythrin-like metal-binding domain protein</fullName>
    </submittedName>
</protein>
<dbReference type="Gene3D" id="1.20.120.50">
    <property type="entry name" value="Hemerythrin-like"/>
    <property type="match status" value="1"/>
</dbReference>
<dbReference type="InterPro" id="IPR012312">
    <property type="entry name" value="Hemerythrin-like"/>
</dbReference>
<dbReference type="NCBIfam" id="TIGR02481">
    <property type="entry name" value="hemeryth_dom"/>
    <property type="match status" value="1"/>
</dbReference>
<evidence type="ECO:0000256" key="1">
    <source>
        <dbReference type="ARBA" id="ARBA00010587"/>
    </source>
</evidence>
<organism evidence="5 6">
    <name type="scientific">Caenispirillum bisanense</name>
    <dbReference type="NCBI Taxonomy" id="414052"/>
    <lineage>
        <taxon>Bacteria</taxon>
        <taxon>Pseudomonadati</taxon>
        <taxon>Pseudomonadota</taxon>
        <taxon>Alphaproteobacteria</taxon>
        <taxon>Rhodospirillales</taxon>
        <taxon>Novispirillaceae</taxon>
        <taxon>Caenispirillum</taxon>
    </lineage>
</organism>
<name>A0A286GM89_9PROT</name>
<dbReference type="SUPFAM" id="SSF47188">
    <property type="entry name" value="Hemerythrin-like"/>
    <property type="match status" value="1"/>
</dbReference>
<comment type="similarity">
    <text evidence="1">Belongs to the hemerythrin family.</text>
</comment>
<evidence type="ECO:0000256" key="3">
    <source>
        <dbReference type="ARBA" id="ARBA00023004"/>
    </source>
</evidence>
<dbReference type="EMBL" id="OCNJ01000005">
    <property type="protein sequence ID" value="SOD96104.1"/>
    <property type="molecule type" value="Genomic_DNA"/>
</dbReference>
<evidence type="ECO:0000313" key="5">
    <source>
        <dbReference type="EMBL" id="SOD96104.1"/>
    </source>
</evidence>
<evidence type="ECO:0000256" key="2">
    <source>
        <dbReference type="ARBA" id="ARBA00022723"/>
    </source>
</evidence>
<keyword evidence="3" id="KW-0408">Iron</keyword>
<gene>
    <name evidence="5" type="ORF">SAMN05421508_105158</name>
</gene>
<dbReference type="AlphaFoldDB" id="A0A286GM89"/>
<keyword evidence="6" id="KW-1185">Reference proteome</keyword>